<dbReference type="GO" id="GO:0016405">
    <property type="term" value="F:CoA-ligase activity"/>
    <property type="evidence" value="ECO:0007669"/>
    <property type="project" value="TreeGrafter"/>
</dbReference>
<keyword evidence="2" id="KW-0436">Ligase</keyword>
<dbReference type="SUPFAM" id="SSF56801">
    <property type="entry name" value="Acetyl-CoA synthetase-like"/>
    <property type="match status" value="1"/>
</dbReference>
<comment type="caution">
    <text evidence="4">The sequence shown here is derived from an EMBL/GenBank/DDBJ whole genome shotgun (WGS) entry which is preliminary data.</text>
</comment>
<proteinExistence type="inferred from homology"/>
<feature type="domain" description="AMP-dependent synthetase/ligase" evidence="3">
    <location>
        <begin position="30"/>
        <end position="409"/>
    </location>
</feature>
<dbReference type="InterPro" id="IPR000873">
    <property type="entry name" value="AMP-dep_synth/lig_dom"/>
</dbReference>
<dbReference type="PANTHER" id="PTHR24096">
    <property type="entry name" value="LONG-CHAIN-FATTY-ACID--COA LIGASE"/>
    <property type="match status" value="1"/>
</dbReference>
<evidence type="ECO:0000313" key="5">
    <source>
        <dbReference type="Proteomes" id="UP000242699"/>
    </source>
</evidence>
<protein>
    <recommendedName>
        <fullName evidence="3">AMP-dependent synthetase/ligase domain-containing protein</fullName>
    </recommendedName>
</protein>
<dbReference type="Proteomes" id="UP000242699">
    <property type="component" value="Unassembled WGS sequence"/>
</dbReference>
<dbReference type="EMBL" id="PXYT01000005">
    <property type="protein sequence ID" value="PSR31006.1"/>
    <property type="molecule type" value="Genomic_DNA"/>
</dbReference>
<dbReference type="Pfam" id="PF00501">
    <property type="entry name" value="AMP-binding"/>
    <property type="match status" value="1"/>
</dbReference>
<organism evidence="4 5">
    <name type="scientific">Sulfobacillus benefaciens</name>
    <dbReference type="NCBI Taxonomy" id="453960"/>
    <lineage>
        <taxon>Bacteria</taxon>
        <taxon>Bacillati</taxon>
        <taxon>Bacillota</taxon>
        <taxon>Clostridia</taxon>
        <taxon>Eubacteriales</taxon>
        <taxon>Clostridiales Family XVII. Incertae Sedis</taxon>
        <taxon>Sulfobacillus</taxon>
    </lineage>
</organism>
<dbReference type="AlphaFoldDB" id="A0A2T2X985"/>
<reference evidence="4 5" key="1">
    <citation type="journal article" date="2014" name="BMC Genomics">
        <title>Comparison of environmental and isolate Sulfobacillus genomes reveals diverse carbon, sulfur, nitrogen, and hydrogen metabolisms.</title>
        <authorList>
            <person name="Justice N.B."/>
            <person name="Norman A."/>
            <person name="Brown C.T."/>
            <person name="Singh A."/>
            <person name="Thomas B.C."/>
            <person name="Banfield J.F."/>
        </authorList>
    </citation>
    <scope>NUCLEOTIDE SEQUENCE [LARGE SCALE GENOMIC DNA]</scope>
    <source>
        <strain evidence="4">AMDSBA1</strain>
    </source>
</reference>
<dbReference type="InterPro" id="IPR042099">
    <property type="entry name" value="ANL_N_sf"/>
</dbReference>
<gene>
    <name evidence="4" type="ORF">C7B43_03920</name>
</gene>
<sequence length="451" mass="49673">MQPIWKRFWPPGVVDPLDPPQESLAQAVSHWAKVAPNNPALIYYGDVWSYSHLNQLMLKTAGALHALGVEGGDRVMLFCQNTPHFILGFLAAQAVGAVVVTANPMFRAEELRDEIMDSRPKVLLADAAMASVVEEVVSQFAEPVVIYGQVADFLPVDAYPKAHGNMLQGVTIPASRPTFLSWVTQARSLAEPKAVNLGAELALIQYSAGTTAIPKGAMILYRQFLWNVEGFLRWSQVTPNTVHLAVLPLFHVNAMVHSMAAPFMAGASVVLLTGFETQAVIEAIDRYHVTNWAGTAAMNIAVVNFPYLSRCRLDSLTHCTLDGDSIPLPVLERFRELTGVCLVEGYTLSETISQITFNPFHRPKLGSRGIPVHGVDLRISELSDFDEELPLTQQGEVWVRGPQVMAGYWEKPEATRAVLRSDGWFDTGDIGYVDEDGYLYIVGRSKELIKA</sequence>
<name>A0A2T2X985_9FIRM</name>
<comment type="similarity">
    <text evidence="1">Belongs to the ATP-dependent AMP-binding enzyme family.</text>
</comment>
<evidence type="ECO:0000256" key="1">
    <source>
        <dbReference type="ARBA" id="ARBA00006432"/>
    </source>
</evidence>
<evidence type="ECO:0000313" key="4">
    <source>
        <dbReference type="EMBL" id="PSR31006.1"/>
    </source>
</evidence>
<accession>A0A2T2X985</accession>
<evidence type="ECO:0000259" key="3">
    <source>
        <dbReference type="Pfam" id="PF00501"/>
    </source>
</evidence>
<dbReference type="PANTHER" id="PTHR24096:SF149">
    <property type="entry name" value="AMP-BINDING DOMAIN-CONTAINING PROTEIN-RELATED"/>
    <property type="match status" value="1"/>
</dbReference>
<evidence type="ECO:0000256" key="2">
    <source>
        <dbReference type="ARBA" id="ARBA00022598"/>
    </source>
</evidence>
<dbReference type="Gene3D" id="3.40.50.12780">
    <property type="entry name" value="N-terminal domain of ligase-like"/>
    <property type="match status" value="1"/>
</dbReference>